<dbReference type="InterPro" id="IPR040079">
    <property type="entry name" value="Glutathione_S-Trfase"/>
</dbReference>
<dbReference type="RefSeq" id="WP_259661533.1">
    <property type="nucleotide sequence ID" value="NZ_JAHXRI010000010.1"/>
</dbReference>
<dbReference type="PANTHER" id="PTHR43986:SF1">
    <property type="entry name" value="ELONGATION FACTOR 1-GAMMA"/>
    <property type="match status" value="1"/>
</dbReference>
<evidence type="ECO:0000259" key="2">
    <source>
        <dbReference type="PROSITE" id="PS50405"/>
    </source>
</evidence>
<dbReference type="SUPFAM" id="SSF47616">
    <property type="entry name" value="GST C-terminal domain-like"/>
    <property type="match status" value="1"/>
</dbReference>
<dbReference type="Pfam" id="PF13409">
    <property type="entry name" value="GST_N_2"/>
    <property type="match status" value="1"/>
</dbReference>
<keyword evidence="4" id="KW-1185">Reference proteome</keyword>
<dbReference type="Pfam" id="PF00043">
    <property type="entry name" value="GST_C"/>
    <property type="match status" value="1"/>
</dbReference>
<feature type="domain" description="GST C-terminal" evidence="2">
    <location>
        <begin position="86"/>
        <end position="202"/>
    </location>
</feature>
<evidence type="ECO:0000259" key="1">
    <source>
        <dbReference type="PROSITE" id="PS50404"/>
    </source>
</evidence>
<dbReference type="InterPro" id="IPR034345">
    <property type="entry name" value="Gtt2-like_N"/>
</dbReference>
<dbReference type="EMBL" id="JAHXRI010000010">
    <property type="protein sequence ID" value="MBZ1351115.1"/>
    <property type="molecule type" value="Genomic_DNA"/>
</dbReference>
<dbReference type="SFLD" id="SFLDG00358">
    <property type="entry name" value="Main_(cytGST)"/>
    <property type="match status" value="1"/>
</dbReference>
<protein>
    <submittedName>
        <fullName evidence="3">Glutathione S-transferase family protein</fullName>
    </submittedName>
</protein>
<accession>A0A953N9P8</accession>
<dbReference type="InterPro" id="IPR004045">
    <property type="entry name" value="Glutathione_S-Trfase_N"/>
</dbReference>
<reference evidence="3" key="1">
    <citation type="submission" date="2021-07" db="EMBL/GenBank/DDBJ databases">
        <title>New genus and species of the family Alcaligenaceae.</title>
        <authorList>
            <person name="Hahn M.W."/>
        </authorList>
    </citation>
    <scope>NUCLEOTIDE SEQUENCE</scope>
    <source>
        <strain evidence="3">LF4-65</strain>
    </source>
</reference>
<dbReference type="PROSITE" id="PS50405">
    <property type="entry name" value="GST_CTER"/>
    <property type="match status" value="1"/>
</dbReference>
<dbReference type="Gene3D" id="1.20.1050.10">
    <property type="match status" value="1"/>
</dbReference>
<dbReference type="Proteomes" id="UP000739565">
    <property type="component" value="Unassembled WGS sequence"/>
</dbReference>
<organism evidence="3 4">
    <name type="scientific">Zwartia hollandica</name>
    <dbReference type="NCBI Taxonomy" id="324606"/>
    <lineage>
        <taxon>Bacteria</taxon>
        <taxon>Pseudomonadati</taxon>
        <taxon>Pseudomonadota</taxon>
        <taxon>Betaproteobacteria</taxon>
        <taxon>Burkholderiales</taxon>
        <taxon>Alcaligenaceae</taxon>
        <taxon>Zwartia</taxon>
    </lineage>
</organism>
<dbReference type="InterPro" id="IPR036249">
    <property type="entry name" value="Thioredoxin-like_sf"/>
</dbReference>
<dbReference type="InterPro" id="IPR050802">
    <property type="entry name" value="EF-GSTs"/>
</dbReference>
<dbReference type="SUPFAM" id="SSF52833">
    <property type="entry name" value="Thioredoxin-like"/>
    <property type="match status" value="1"/>
</dbReference>
<dbReference type="InterPro" id="IPR010987">
    <property type="entry name" value="Glutathione-S-Trfase_C-like"/>
</dbReference>
<proteinExistence type="predicted"/>
<evidence type="ECO:0000313" key="3">
    <source>
        <dbReference type="EMBL" id="MBZ1351115.1"/>
    </source>
</evidence>
<dbReference type="GO" id="GO:0005737">
    <property type="term" value="C:cytoplasm"/>
    <property type="evidence" value="ECO:0007669"/>
    <property type="project" value="TreeGrafter"/>
</dbReference>
<dbReference type="CDD" id="cd03051">
    <property type="entry name" value="GST_N_GTT2_like"/>
    <property type="match status" value="1"/>
</dbReference>
<dbReference type="AlphaFoldDB" id="A0A953N9P8"/>
<evidence type="ECO:0000313" key="4">
    <source>
        <dbReference type="Proteomes" id="UP000739565"/>
    </source>
</evidence>
<name>A0A953N9P8_9BURK</name>
<dbReference type="PANTHER" id="PTHR43986">
    <property type="entry name" value="ELONGATION FACTOR 1-GAMMA"/>
    <property type="match status" value="1"/>
</dbReference>
<dbReference type="InterPro" id="IPR004046">
    <property type="entry name" value="GST_C"/>
</dbReference>
<dbReference type="Gene3D" id="3.40.30.10">
    <property type="entry name" value="Glutaredoxin"/>
    <property type="match status" value="1"/>
</dbReference>
<gene>
    <name evidence="3" type="ORF">KZZ10_10705</name>
</gene>
<feature type="domain" description="GST N-terminal" evidence="1">
    <location>
        <begin position="1"/>
        <end position="81"/>
    </location>
</feature>
<dbReference type="GO" id="GO:0006414">
    <property type="term" value="P:translational elongation"/>
    <property type="evidence" value="ECO:0007669"/>
    <property type="project" value="TreeGrafter"/>
</dbReference>
<sequence length="202" mass="22916">MILYDMTTAMNPRRVRIFLAEKGITVPTKQVDGLNRENLSPAFLKLNSLGKTPVLELDDGTLLTESIAICRYFEALHPERPLFGSTPLEKAQIEMWMRRMEFEIVAPIVTAFQHTGQYWEGRIPQEPLCGEHARNRAYDSFAWLDRELAGREFIAGDQYSIADIVAQCGFLVGKVTGTKIPPELKELTRWYTSVVARPTARA</sequence>
<comment type="caution">
    <text evidence="3">The sequence shown here is derived from an EMBL/GenBank/DDBJ whole genome shotgun (WGS) entry which is preliminary data.</text>
</comment>
<dbReference type="SFLD" id="SFLDS00019">
    <property type="entry name" value="Glutathione_Transferase_(cytos"/>
    <property type="match status" value="1"/>
</dbReference>
<dbReference type="InterPro" id="IPR036282">
    <property type="entry name" value="Glutathione-S-Trfase_C_sf"/>
</dbReference>
<dbReference type="PROSITE" id="PS50404">
    <property type="entry name" value="GST_NTER"/>
    <property type="match status" value="1"/>
</dbReference>